<protein>
    <recommendedName>
        <fullName evidence="4">Condensation domain-containing protein</fullName>
    </recommendedName>
</protein>
<dbReference type="Proteomes" id="UP000483004">
    <property type="component" value="Unassembled WGS sequence"/>
</dbReference>
<evidence type="ECO:0000313" key="2">
    <source>
        <dbReference type="EMBL" id="KAB2390325.1"/>
    </source>
</evidence>
<organism evidence="2 3">
    <name type="scientific">Actinomadura montaniterrae</name>
    <dbReference type="NCBI Taxonomy" id="1803903"/>
    <lineage>
        <taxon>Bacteria</taxon>
        <taxon>Bacillati</taxon>
        <taxon>Actinomycetota</taxon>
        <taxon>Actinomycetes</taxon>
        <taxon>Streptosporangiales</taxon>
        <taxon>Thermomonosporaceae</taxon>
        <taxon>Actinomadura</taxon>
    </lineage>
</organism>
<dbReference type="Gene3D" id="3.30.559.30">
    <property type="entry name" value="Nonribosomal peptide synthetase, condensation domain"/>
    <property type="match status" value="1"/>
</dbReference>
<evidence type="ECO:0008006" key="4">
    <source>
        <dbReference type="Google" id="ProtNLM"/>
    </source>
</evidence>
<accession>A0A6L3WBE0</accession>
<dbReference type="AlphaFoldDB" id="A0A6L3WBE0"/>
<name>A0A6L3WBE0_9ACTN</name>
<feature type="compositionally biased region" description="Low complexity" evidence="1">
    <location>
        <begin position="365"/>
        <end position="374"/>
    </location>
</feature>
<keyword evidence="3" id="KW-1185">Reference proteome</keyword>
<dbReference type="Gene3D" id="3.30.559.10">
    <property type="entry name" value="Chloramphenicol acetyltransferase-like domain"/>
    <property type="match status" value="1"/>
</dbReference>
<sequence>MAGTTGREGPLTWYQEAVWWSQYWNPPDETYPPMADVWYLPERPTAEAVRAVFAELAARHEVLRTSLPLGEDGLPHQRLHAPGAAPMPLRSVPLGELREDVAGVLGGFRRPGTGDPDGPRWRAVLGVKEGRVPAVAFAGDRSVMDGGAVAGLRHQFLAALRGRRGVPPEAGALVQPLARADHERSAAGRAKADAALGRLAGVFGRAPGPLFTGPPAPPGTPRYVEASTRSPDLAARAAQAARIHRVTLPSIVLAAFASVLALRTGRSGVPIRSLCANRTTAAERASVLGLYQPAYLILDLSGDPVMSDVVRRTWRESLSAYAHSEYPPDEFRETVVRAARGRGFVPEFQLDYDFLPAPGSATARASAGRAAGNAEPPVEHSGSDQGRPDYALFQARMLGEELMLALDADTALVPRAEIDRLLSWTVRALFRLADASAGALRCSEFGAAIGLEQEGTERAQEPTVLADAAADPAAERALREAFLTAHRGVGDVDLRDDYVAAGGRLRKVPRTVRALAGHGFGGLRAEHVETPVSLRTVAASLRREPCEAGR</sequence>
<proteinExistence type="predicted"/>
<gene>
    <name evidence="2" type="ORF">F9B16_00350</name>
</gene>
<dbReference type="SUPFAM" id="SSF52777">
    <property type="entry name" value="CoA-dependent acyltransferases"/>
    <property type="match status" value="2"/>
</dbReference>
<comment type="caution">
    <text evidence="2">The sequence shown here is derived from an EMBL/GenBank/DDBJ whole genome shotgun (WGS) entry which is preliminary data.</text>
</comment>
<dbReference type="InterPro" id="IPR023213">
    <property type="entry name" value="CAT-like_dom_sf"/>
</dbReference>
<dbReference type="RefSeq" id="WP_151537749.1">
    <property type="nucleotide sequence ID" value="NZ_WBMR01000001.1"/>
</dbReference>
<reference evidence="2 3" key="1">
    <citation type="submission" date="2019-09" db="EMBL/GenBank/DDBJ databases">
        <title>Actinomadura physcomitrii sp. nov., a novel actinomycete isolated from moss [Physcomitrium sphaericum (Ludw) Fuernr].</title>
        <authorList>
            <person name="Liu C."/>
            <person name="Zhuang X."/>
        </authorList>
    </citation>
    <scope>NUCLEOTIDE SEQUENCE [LARGE SCALE GENOMIC DNA]</scope>
    <source>
        <strain evidence="2 3">CYP1-1B</strain>
    </source>
</reference>
<dbReference type="EMBL" id="WBMR01000001">
    <property type="protein sequence ID" value="KAB2390325.1"/>
    <property type="molecule type" value="Genomic_DNA"/>
</dbReference>
<feature type="region of interest" description="Disordered" evidence="1">
    <location>
        <begin position="365"/>
        <end position="387"/>
    </location>
</feature>
<evidence type="ECO:0000313" key="3">
    <source>
        <dbReference type="Proteomes" id="UP000483004"/>
    </source>
</evidence>
<dbReference type="OrthoDB" id="5194982at2"/>
<evidence type="ECO:0000256" key="1">
    <source>
        <dbReference type="SAM" id="MobiDB-lite"/>
    </source>
</evidence>